<dbReference type="InterPro" id="IPR045621">
    <property type="entry name" value="BPD_transp_1_N"/>
</dbReference>
<keyword evidence="4 7" id="KW-0812">Transmembrane</keyword>
<keyword evidence="6 7" id="KW-0472">Membrane</keyword>
<dbReference type="Pfam" id="PF00528">
    <property type="entry name" value="BPD_transp_1"/>
    <property type="match status" value="1"/>
</dbReference>
<dbReference type="Pfam" id="PF19300">
    <property type="entry name" value="BPD_transp_1_N"/>
    <property type="match status" value="1"/>
</dbReference>
<dbReference type="EMBL" id="VSSQ01000010">
    <property type="protein sequence ID" value="MPL59821.1"/>
    <property type="molecule type" value="Genomic_DNA"/>
</dbReference>
<feature type="domain" description="ABC transmembrane type-1" evidence="8">
    <location>
        <begin position="97"/>
        <end position="326"/>
    </location>
</feature>
<feature type="transmembrane region" description="Helical" evidence="7">
    <location>
        <begin position="136"/>
        <end position="161"/>
    </location>
</feature>
<feature type="transmembrane region" description="Helical" evidence="7">
    <location>
        <begin position="303"/>
        <end position="325"/>
    </location>
</feature>
<feature type="transmembrane region" description="Helical" evidence="7">
    <location>
        <begin position="257"/>
        <end position="283"/>
    </location>
</feature>
<evidence type="ECO:0000256" key="6">
    <source>
        <dbReference type="ARBA" id="ARBA00023136"/>
    </source>
</evidence>
<evidence type="ECO:0000256" key="2">
    <source>
        <dbReference type="ARBA" id="ARBA00022448"/>
    </source>
</evidence>
<comment type="subcellular location">
    <subcellularLocation>
        <location evidence="1">Cell membrane</location>
        <topology evidence="1">Multi-pass membrane protein</topology>
    </subcellularLocation>
</comment>
<evidence type="ECO:0000256" key="1">
    <source>
        <dbReference type="ARBA" id="ARBA00004651"/>
    </source>
</evidence>
<organism evidence="9">
    <name type="scientific">bioreactor metagenome</name>
    <dbReference type="NCBI Taxonomy" id="1076179"/>
    <lineage>
        <taxon>unclassified sequences</taxon>
        <taxon>metagenomes</taxon>
        <taxon>ecological metagenomes</taxon>
    </lineage>
</organism>
<dbReference type="PANTHER" id="PTHR43163">
    <property type="entry name" value="DIPEPTIDE TRANSPORT SYSTEM PERMEASE PROTEIN DPPB-RELATED"/>
    <property type="match status" value="1"/>
</dbReference>
<accession>A0A644T1L9</accession>
<dbReference type="AlphaFoldDB" id="A0A644T1L9"/>
<evidence type="ECO:0000313" key="9">
    <source>
        <dbReference type="EMBL" id="MPL59821.1"/>
    </source>
</evidence>
<feature type="transmembrane region" description="Helical" evidence="7">
    <location>
        <begin position="12"/>
        <end position="32"/>
    </location>
</feature>
<dbReference type="PROSITE" id="PS50928">
    <property type="entry name" value="ABC_TM1"/>
    <property type="match status" value="1"/>
</dbReference>
<sequence>MNMGQFLLRRIFHSLFVVIGISMVIFVVARVVPGDPARMSLGENAPIEVVEALRKEMHLDRPIYIQYVYWFGGVLRGDFGKSLVSNRPVLDDIRETLPATLEIALFSGMLMVFFSIALGSLSAWYRDSLLDGVIRVLSYIFVAIPAFIVATLFVLVFGYFWHVFPVIGRIGSADVPSSITGLFLVDSLLTGNFKAFGDALSHIILPGISVSLASTFQAARITRNSMVENMGKDYLAAERGYGIPESRLAFRFLLKPSIIPTVSVLGLSMANVIQSAFLVELIFNWPGIARYGLQAMLNKDLNAISGVIVVTGLVFAIVNIIVDLINANLDPRIRLSGLKGA</sequence>
<keyword evidence="5 7" id="KW-1133">Transmembrane helix</keyword>
<dbReference type="SUPFAM" id="SSF161098">
    <property type="entry name" value="MetI-like"/>
    <property type="match status" value="1"/>
</dbReference>
<dbReference type="Gene3D" id="1.10.3720.10">
    <property type="entry name" value="MetI-like"/>
    <property type="match status" value="1"/>
</dbReference>
<name>A0A644T1L9_9ZZZZ</name>
<comment type="caution">
    <text evidence="9">The sequence shown here is derived from an EMBL/GenBank/DDBJ whole genome shotgun (WGS) entry which is preliminary data.</text>
</comment>
<gene>
    <name evidence="9" type="primary">ddpB_1</name>
    <name evidence="9" type="ORF">SDC9_05377</name>
</gene>
<dbReference type="GO" id="GO:0005886">
    <property type="term" value="C:plasma membrane"/>
    <property type="evidence" value="ECO:0007669"/>
    <property type="project" value="UniProtKB-SubCell"/>
</dbReference>
<keyword evidence="3" id="KW-1003">Cell membrane</keyword>
<evidence type="ECO:0000256" key="4">
    <source>
        <dbReference type="ARBA" id="ARBA00022692"/>
    </source>
</evidence>
<feature type="transmembrane region" description="Helical" evidence="7">
    <location>
        <begin position="199"/>
        <end position="219"/>
    </location>
</feature>
<dbReference type="InterPro" id="IPR035906">
    <property type="entry name" value="MetI-like_sf"/>
</dbReference>
<reference evidence="9" key="1">
    <citation type="submission" date="2019-08" db="EMBL/GenBank/DDBJ databases">
        <authorList>
            <person name="Kucharzyk K."/>
            <person name="Murdoch R.W."/>
            <person name="Higgins S."/>
            <person name="Loffler F."/>
        </authorList>
    </citation>
    <scope>NUCLEOTIDE SEQUENCE</scope>
</reference>
<feature type="transmembrane region" description="Helical" evidence="7">
    <location>
        <begin position="103"/>
        <end position="124"/>
    </location>
</feature>
<dbReference type="GO" id="GO:0055085">
    <property type="term" value="P:transmembrane transport"/>
    <property type="evidence" value="ECO:0007669"/>
    <property type="project" value="InterPro"/>
</dbReference>
<evidence type="ECO:0000256" key="7">
    <source>
        <dbReference type="SAM" id="Phobius"/>
    </source>
</evidence>
<protein>
    <submittedName>
        <fullName evidence="9">Putative D,D-dipeptide transport system permease protein DdpB</fullName>
    </submittedName>
</protein>
<keyword evidence="2" id="KW-0813">Transport</keyword>
<dbReference type="InterPro" id="IPR000515">
    <property type="entry name" value="MetI-like"/>
</dbReference>
<evidence type="ECO:0000256" key="5">
    <source>
        <dbReference type="ARBA" id="ARBA00022989"/>
    </source>
</evidence>
<dbReference type="PANTHER" id="PTHR43163:SF6">
    <property type="entry name" value="DIPEPTIDE TRANSPORT SYSTEM PERMEASE PROTEIN DPPB-RELATED"/>
    <property type="match status" value="1"/>
</dbReference>
<evidence type="ECO:0000259" key="8">
    <source>
        <dbReference type="PROSITE" id="PS50928"/>
    </source>
</evidence>
<evidence type="ECO:0000256" key="3">
    <source>
        <dbReference type="ARBA" id="ARBA00022475"/>
    </source>
</evidence>
<proteinExistence type="predicted"/>